<protein>
    <recommendedName>
        <fullName evidence="5">AsmA-like C-terminal domain-containing protein</fullName>
    </recommendedName>
</protein>
<evidence type="ECO:0000256" key="2">
    <source>
        <dbReference type="SAM" id="Phobius"/>
    </source>
</evidence>
<dbReference type="Proteomes" id="UP000589520">
    <property type="component" value="Unassembled WGS sequence"/>
</dbReference>
<organism evidence="3 4">
    <name type="scientific">Granulicella arctica</name>
    <dbReference type="NCBI Taxonomy" id="940613"/>
    <lineage>
        <taxon>Bacteria</taxon>
        <taxon>Pseudomonadati</taxon>
        <taxon>Acidobacteriota</taxon>
        <taxon>Terriglobia</taxon>
        <taxon>Terriglobales</taxon>
        <taxon>Acidobacteriaceae</taxon>
        <taxon>Granulicella</taxon>
    </lineage>
</organism>
<dbReference type="InterPro" id="IPR052894">
    <property type="entry name" value="AsmA-related"/>
</dbReference>
<proteinExistence type="predicted"/>
<feature type="transmembrane region" description="Helical" evidence="2">
    <location>
        <begin position="16"/>
        <end position="39"/>
    </location>
</feature>
<keyword evidence="2" id="KW-0812">Transmembrane</keyword>
<dbReference type="PANTHER" id="PTHR30441:SF8">
    <property type="entry name" value="DUF748 DOMAIN-CONTAINING PROTEIN"/>
    <property type="match status" value="1"/>
</dbReference>
<evidence type="ECO:0000313" key="3">
    <source>
        <dbReference type="EMBL" id="NYF78304.1"/>
    </source>
</evidence>
<evidence type="ECO:0000256" key="1">
    <source>
        <dbReference type="SAM" id="MobiDB-lite"/>
    </source>
</evidence>
<comment type="caution">
    <text evidence="3">The sequence shown here is derived from an EMBL/GenBank/DDBJ whole genome shotgun (WGS) entry which is preliminary data.</text>
</comment>
<dbReference type="PANTHER" id="PTHR30441">
    <property type="entry name" value="DUF748 DOMAIN-CONTAINING PROTEIN"/>
    <property type="match status" value="1"/>
</dbReference>
<dbReference type="GO" id="GO:0090313">
    <property type="term" value="P:regulation of protein targeting to membrane"/>
    <property type="evidence" value="ECO:0007669"/>
    <property type="project" value="TreeGrafter"/>
</dbReference>
<gene>
    <name evidence="3" type="ORF">HDF17_000591</name>
</gene>
<dbReference type="AlphaFoldDB" id="A0A7Y9PEC0"/>
<evidence type="ECO:0008006" key="5">
    <source>
        <dbReference type="Google" id="ProtNLM"/>
    </source>
</evidence>
<sequence>MNEVSPNKKPWWRSRWFIIPSITILILLSGAVIALAWVARHAEPLLRARVIETLSTRFHSPVQLDELHISFLNGLEVQGSGLRILYLAGPTKPDARLNAPPMLSIHSFQFRTGWHQIFEPSLRVVTVQVQGAELHIPPKKERGPLMPDNPKRRGQPREGILVDKLLFTDFKIVIETTNPSKPPLVFNIANLTLTDVGLKQPFTYDATLSNPKPIGDVRSVGHFGPWQDDNPRDTPLDGSYIFSHADLSTIKGIGGILSSNGTFYGTLSHIVADGITDTPDFRLSTSTHTLPLHTDFHAIVDATNGDTTLQPVHARLAHSFITATGSILRQRGVPGHDTELDIVIDQGRIDDFLTLGVRTWPPVLRGTLAARAHIGIPPGPMPVNHRMRLQGSFSIEQATFSNPRLQQQIDDLSERAQGWPEKANAQQAVAITSSMKGSFLLENEQMNVPDMVFEMPGATVNVNGQYGLDGATMDFHGAVRTQATASQMIGGWKQLLVMPFDHLLKKNGAGMEVPFKLGGTQKDPKLALDFAHKNTPAVKQ</sequence>
<dbReference type="EMBL" id="JACCCW010000001">
    <property type="protein sequence ID" value="NYF78304.1"/>
    <property type="molecule type" value="Genomic_DNA"/>
</dbReference>
<keyword evidence="4" id="KW-1185">Reference proteome</keyword>
<keyword evidence="2" id="KW-0472">Membrane</keyword>
<name>A0A7Y9PEC0_9BACT</name>
<feature type="region of interest" description="Disordered" evidence="1">
    <location>
        <begin position="137"/>
        <end position="156"/>
    </location>
</feature>
<accession>A0A7Y9PEC0</accession>
<dbReference type="GO" id="GO:0005886">
    <property type="term" value="C:plasma membrane"/>
    <property type="evidence" value="ECO:0007669"/>
    <property type="project" value="TreeGrafter"/>
</dbReference>
<keyword evidence="2" id="KW-1133">Transmembrane helix</keyword>
<reference evidence="3 4" key="1">
    <citation type="submission" date="2020-07" db="EMBL/GenBank/DDBJ databases">
        <title>Genomic Encyclopedia of Type Strains, Phase IV (KMG-V): Genome sequencing to study the core and pangenomes of soil and plant-associated prokaryotes.</title>
        <authorList>
            <person name="Whitman W."/>
        </authorList>
    </citation>
    <scope>NUCLEOTIDE SEQUENCE [LARGE SCALE GENOMIC DNA]</scope>
    <source>
        <strain evidence="3 4">X4EP2</strain>
    </source>
</reference>
<evidence type="ECO:0000313" key="4">
    <source>
        <dbReference type="Proteomes" id="UP000589520"/>
    </source>
</evidence>